<dbReference type="RefSeq" id="WP_006929480.1">
    <property type="nucleotide sequence ID" value="NZ_CM001402.1"/>
</dbReference>
<sequence length="484" mass="55597">MEELYLYNTLTRKKEKFEPITPGFVGIYVCGPTVYGHAHLGHAKSYISFDVIVRYFRFLGYRVRYVQNITDVGHLVSDADEGEDKVARQARLEQLEPMEIAERYTRSYFEDMDLLNVERPDISPRASGHIPEQIELAQTLLKKGYAYEVNGTIYFDVQKFKEYGKLSGRKLDELMAAVRIEKNPEKKHPADFAVWKRAEPGHIMQWNSPWGRGYPGWHAECSVMSTKYLGQPFDIHGGGLENVFPHHECEIAQSEAANDKPFARYWLHNNMVTVNGQKMGKSLGNFITIKDAVKKYTPLAIRYFVLSSHYRSPLDFSDQALESAQKGLGRFHQTFARLLKAKINAKGKDETFEKKIDTYRQKFIQAMNDDFNTPKALAELFEFLKEINGWLDAGQTVTEETHKKAVQVIEETAGKVLGLLPKDYAEFESKRSGDVDAVVQILIDIRSALRKEKNFALADEIRNRLQQINIELKDTSQGTVWEYK</sequence>
<dbReference type="Proteomes" id="UP000183868">
    <property type="component" value="Chromosome"/>
</dbReference>
<feature type="binding site" evidence="13">
    <location>
        <position position="221"/>
    </location>
    <ligand>
        <name>Zn(2+)</name>
        <dbReference type="ChEBI" id="CHEBI:29105"/>
    </ligand>
</feature>
<evidence type="ECO:0000256" key="9">
    <source>
        <dbReference type="ARBA" id="ARBA00022840"/>
    </source>
</evidence>
<feature type="short sequence motif" description="'KMSKS' region" evidence="13">
    <location>
        <begin position="278"/>
        <end position="282"/>
    </location>
</feature>
<dbReference type="NCBIfam" id="TIGR00435">
    <property type="entry name" value="cysS"/>
    <property type="match status" value="1"/>
</dbReference>
<evidence type="ECO:0000259" key="14">
    <source>
        <dbReference type="SMART" id="SM00840"/>
    </source>
</evidence>
<evidence type="ECO:0000256" key="4">
    <source>
        <dbReference type="ARBA" id="ARBA00022490"/>
    </source>
</evidence>
<dbReference type="CDD" id="cd00672">
    <property type="entry name" value="CysRS_core"/>
    <property type="match status" value="1"/>
</dbReference>
<proteinExistence type="inferred from homology"/>
<keyword evidence="11 13" id="KW-0030">Aminoacyl-tRNA synthetase</keyword>
<dbReference type="PRINTS" id="PR00983">
    <property type="entry name" value="TRNASYNTHCYS"/>
</dbReference>
<dbReference type="InterPro" id="IPR032678">
    <property type="entry name" value="tRNA-synt_1_cat_dom"/>
</dbReference>
<protein>
    <recommendedName>
        <fullName evidence="13">Cysteine--tRNA ligase</fullName>
        <ecNumber evidence="13">6.1.1.16</ecNumber>
    </recommendedName>
    <alternativeName>
        <fullName evidence="13">Cysteinyl-tRNA synthetase</fullName>
        <shortName evidence="13">CysRS</shortName>
    </alternativeName>
</protein>
<evidence type="ECO:0000256" key="8">
    <source>
        <dbReference type="ARBA" id="ARBA00022833"/>
    </source>
</evidence>
<feature type="binding site" evidence="13">
    <location>
        <position position="281"/>
    </location>
    <ligand>
        <name>ATP</name>
        <dbReference type="ChEBI" id="CHEBI:30616"/>
    </ligand>
</feature>
<name>H1XP92_CALAY</name>
<dbReference type="AlphaFoldDB" id="H1XP92"/>
<reference evidence="15 18" key="2">
    <citation type="submission" date="2016-11" db="EMBL/GenBank/DDBJ databases">
        <title>Genomic analysis of Caldithrix abyssi and proposal of a novel bacterial phylum Caldithrichaeota.</title>
        <authorList>
            <person name="Kublanov I."/>
            <person name="Sigalova O."/>
            <person name="Gavrilov S."/>
            <person name="Lebedinsky A."/>
            <person name="Ivanova N."/>
            <person name="Daum C."/>
            <person name="Reddy T."/>
            <person name="Klenk H.P."/>
            <person name="Goker M."/>
            <person name="Reva O."/>
            <person name="Miroshnichenko M."/>
            <person name="Kyprides N."/>
            <person name="Woyke T."/>
            <person name="Gelfand M."/>
        </authorList>
    </citation>
    <scope>NUCLEOTIDE SEQUENCE [LARGE SCALE GENOMIC DNA]</scope>
    <source>
        <strain evidence="15 18">LF13</strain>
    </source>
</reference>
<dbReference type="InterPro" id="IPR015803">
    <property type="entry name" value="Cys-tRNA-ligase"/>
</dbReference>
<evidence type="ECO:0000256" key="5">
    <source>
        <dbReference type="ARBA" id="ARBA00022598"/>
    </source>
</evidence>
<dbReference type="HAMAP" id="MF_00041">
    <property type="entry name" value="Cys_tRNA_synth"/>
    <property type="match status" value="1"/>
</dbReference>
<evidence type="ECO:0000313" key="15">
    <source>
        <dbReference type="EMBL" id="APF18179.1"/>
    </source>
</evidence>
<dbReference type="GO" id="GO:0008270">
    <property type="term" value="F:zinc ion binding"/>
    <property type="evidence" value="ECO:0007669"/>
    <property type="project" value="UniProtKB-UniRule"/>
</dbReference>
<dbReference type="GO" id="GO:0004817">
    <property type="term" value="F:cysteine-tRNA ligase activity"/>
    <property type="evidence" value="ECO:0007669"/>
    <property type="project" value="UniProtKB-UniRule"/>
</dbReference>
<feature type="binding site" evidence="13">
    <location>
        <position position="30"/>
    </location>
    <ligand>
        <name>Zn(2+)</name>
        <dbReference type="ChEBI" id="CHEBI:29105"/>
    </ligand>
</feature>
<feature type="binding site" evidence="13">
    <location>
        <position position="246"/>
    </location>
    <ligand>
        <name>Zn(2+)</name>
        <dbReference type="ChEBI" id="CHEBI:29105"/>
    </ligand>
</feature>
<dbReference type="InterPro" id="IPR024909">
    <property type="entry name" value="Cys-tRNA/MSH_ligase"/>
</dbReference>
<comment type="catalytic activity">
    <reaction evidence="12 13">
        <text>tRNA(Cys) + L-cysteine + ATP = L-cysteinyl-tRNA(Cys) + AMP + diphosphate</text>
        <dbReference type="Rhea" id="RHEA:17773"/>
        <dbReference type="Rhea" id="RHEA-COMP:9661"/>
        <dbReference type="Rhea" id="RHEA-COMP:9679"/>
        <dbReference type="ChEBI" id="CHEBI:30616"/>
        <dbReference type="ChEBI" id="CHEBI:33019"/>
        <dbReference type="ChEBI" id="CHEBI:35235"/>
        <dbReference type="ChEBI" id="CHEBI:78442"/>
        <dbReference type="ChEBI" id="CHEBI:78517"/>
        <dbReference type="ChEBI" id="CHEBI:456215"/>
        <dbReference type="EC" id="6.1.1.16"/>
    </reaction>
</comment>
<dbReference type="Pfam" id="PF01406">
    <property type="entry name" value="tRNA-synt_1e"/>
    <property type="match status" value="1"/>
</dbReference>
<dbReference type="STRING" id="880073.Cabys_1430"/>
<evidence type="ECO:0000313" key="16">
    <source>
        <dbReference type="EMBL" id="EHO42207.1"/>
    </source>
</evidence>
<feature type="domain" description="Cysteinyl-tRNA synthetase class Ia DALR" evidence="14">
    <location>
        <begin position="362"/>
        <end position="428"/>
    </location>
</feature>
<dbReference type="GO" id="GO:0005829">
    <property type="term" value="C:cytosol"/>
    <property type="evidence" value="ECO:0007669"/>
    <property type="project" value="TreeGrafter"/>
</dbReference>
<keyword evidence="4 13" id="KW-0963">Cytoplasm</keyword>
<evidence type="ECO:0000256" key="2">
    <source>
        <dbReference type="ARBA" id="ARBA00005594"/>
    </source>
</evidence>
<organism evidence="16 17">
    <name type="scientific">Caldithrix abyssi DSM 13497</name>
    <dbReference type="NCBI Taxonomy" id="880073"/>
    <lineage>
        <taxon>Bacteria</taxon>
        <taxon>Pseudomonadati</taxon>
        <taxon>Calditrichota</taxon>
        <taxon>Calditrichia</taxon>
        <taxon>Calditrichales</taxon>
        <taxon>Calditrichaceae</taxon>
        <taxon>Caldithrix</taxon>
    </lineage>
</organism>
<evidence type="ECO:0000256" key="6">
    <source>
        <dbReference type="ARBA" id="ARBA00022723"/>
    </source>
</evidence>
<feature type="binding site" evidence="13">
    <location>
        <position position="250"/>
    </location>
    <ligand>
        <name>Zn(2+)</name>
        <dbReference type="ChEBI" id="CHEBI:29105"/>
    </ligand>
</feature>
<dbReference type="FunFam" id="3.40.50.620:FF:000130">
    <property type="entry name" value="Cysteine--tRNA ligase"/>
    <property type="match status" value="1"/>
</dbReference>
<dbReference type="Proteomes" id="UP000004671">
    <property type="component" value="Chromosome"/>
</dbReference>
<evidence type="ECO:0000256" key="11">
    <source>
        <dbReference type="ARBA" id="ARBA00023146"/>
    </source>
</evidence>
<dbReference type="PANTHER" id="PTHR10890:SF3">
    <property type="entry name" value="CYSTEINE--TRNA LIGASE, CYTOPLASMIC"/>
    <property type="match status" value="1"/>
</dbReference>
<dbReference type="HOGENOM" id="CLU_013528_0_1_0"/>
<comment type="similarity">
    <text evidence="2 13">Belongs to the class-I aminoacyl-tRNA synthetase family.</text>
</comment>
<comment type="subunit">
    <text evidence="3 13">Monomer.</text>
</comment>
<dbReference type="EMBL" id="CP018099">
    <property type="protein sequence ID" value="APF18179.1"/>
    <property type="molecule type" value="Genomic_DNA"/>
</dbReference>
<evidence type="ECO:0000256" key="10">
    <source>
        <dbReference type="ARBA" id="ARBA00022917"/>
    </source>
</evidence>
<dbReference type="Gene3D" id="1.20.120.1910">
    <property type="entry name" value="Cysteine-tRNA ligase, C-terminal anti-codon recognition domain"/>
    <property type="match status" value="1"/>
</dbReference>
<evidence type="ECO:0000256" key="3">
    <source>
        <dbReference type="ARBA" id="ARBA00011245"/>
    </source>
</evidence>
<comment type="subcellular location">
    <subcellularLocation>
        <location evidence="1 13">Cytoplasm</location>
    </subcellularLocation>
</comment>
<keyword evidence="7 13" id="KW-0547">Nucleotide-binding</keyword>
<evidence type="ECO:0000256" key="7">
    <source>
        <dbReference type="ARBA" id="ARBA00022741"/>
    </source>
</evidence>
<keyword evidence="17" id="KW-1185">Reference proteome</keyword>
<evidence type="ECO:0000256" key="13">
    <source>
        <dbReference type="HAMAP-Rule" id="MF_00041"/>
    </source>
</evidence>
<dbReference type="PaxDb" id="880073-Calab_2597"/>
<evidence type="ECO:0000256" key="1">
    <source>
        <dbReference type="ARBA" id="ARBA00004496"/>
    </source>
</evidence>
<dbReference type="OrthoDB" id="9815130at2"/>
<gene>
    <name evidence="13 15" type="primary">cysS</name>
    <name evidence="15" type="ORF">Cabys_1430</name>
    <name evidence="16" type="ORF">Calab_2597</name>
</gene>
<dbReference type="FunCoup" id="H1XP92">
    <property type="interactions" value="503"/>
</dbReference>
<dbReference type="InterPro" id="IPR015273">
    <property type="entry name" value="Cys-tRNA-synt_Ia_DALR"/>
</dbReference>
<dbReference type="GO" id="GO:0006423">
    <property type="term" value="P:cysteinyl-tRNA aminoacylation"/>
    <property type="evidence" value="ECO:0007669"/>
    <property type="project" value="UniProtKB-UniRule"/>
</dbReference>
<dbReference type="Pfam" id="PF09190">
    <property type="entry name" value="DALR_2"/>
    <property type="match status" value="1"/>
</dbReference>
<keyword evidence="8 13" id="KW-0862">Zinc</keyword>
<evidence type="ECO:0000256" key="12">
    <source>
        <dbReference type="ARBA" id="ARBA00047398"/>
    </source>
</evidence>
<dbReference type="SUPFAM" id="SSF52374">
    <property type="entry name" value="Nucleotidylyl transferase"/>
    <property type="match status" value="1"/>
</dbReference>
<evidence type="ECO:0000313" key="17">
    <source>
        <dbReference type="Proteomes" id="UP000004671"/>
    </source>
</evidence>
<dbReference type="SMART" id="SM00840">
    <property type="entry name" value="DALR_2"/>
    <property type="match status" value="1"/>
</dbReference>
<feature type="short sequence motif" description="'HIGH' region" evidence="13">
    <location>
        <begin position="32"/>
        <end position="42"/>
    </location>
</feature>
<dbReference type="PANTHER" id="PTHR10890">
    <property type="entry name" value="CYSTEINYL-TRNA SYNTHETASE"/>
    <property type="match status" value="1"/>
</dbReference>
<keyword evidence="6 13" id="KW-0479">Metal-binding</keyword>
<dbReference type="SUPFAM" id="SSF47323">
    <property type="entry name" value="Anticodon-binding domain of a subclass of class I aminoacyl-tRNA synthetases"/>
    <property type="match status" value="1"/>
</dbReference>
<keyword evidence="9 13" id="KW-0067">ATP-binding</keyword>
<dbReference type="InterPro" id="IPR009080">
    <property type="entry name" value="tRNAsynth_Ia_anticodon-bd"/>
</dbReference>
<dbReference type="EC" id="6.1.1.16" evidence="13"/>
<dbReference type="Gene3D" id="3.40.50.620">
    <property type="entry name" value="HUPs"/>
    <property type="match status" value="1"/>
</dbReference>
<comment type="cofactor">
    <cofactor evidence="13">
        <name>Zn(2+)</name>
        <dbReference type="ChEBI" id="CHEBI:29105"/>
    </cofactor>
    <text evidence="13">Binds 1 zinc ion per subunit.</text>
</comment>
<accession>H1XP92</accession>
<dbReference type="KEGG" id="caby:Cabys_1430"/>
<dbReference type="EMBL" id="CM001402">
    <property type="protein sequence ID" value="EHO42207.1"/>
    <property type="molecule type" value="Genomic_DNA"/>
</dbReference>
<keyword evidence="10 13" id="KW-0648">Protein biosynthesis</keyword>
<reference evidence="16 17" key="1">
    <citation type="submission" date="2011-09" db="EMBL/GenBank/DDBJ databases">
        <title>The permanent draft genome of Caldithrix abyssi DSM 13497.</title>
        <authorList>
            <consortium name="US DOE Joint Genome Institute (JGI-PGF)"/>
            <person name="Lucas S."/>
            <person name="Han J."/>
            <person name="Lapidus A."/>
            <person name="Bruce D."/>
            <person name="Goodwin L."/>
            <person name="Pitluck S."/>
            <person name="Peters L."/>
            <person name="Kyrpides N."/>
            <person name="Mavromatis K."/>
            <person name="Ivanova N."/>
            <person name="Mikhailova N."/>
            <person name="Chertkov O."/>
            <person name="Detter J.C."/>
            <person name="Tapia R."/>
            <person name="Han C."/>
            <person name="Land M."/>
            <person name="Hauser L."/>
            <person name="Markowitz V."/>
            <person name="Cheng J.-F."/>
            <person name="Hugenholtz P."/>
            <person name="Woyke T."/>
            <person name="Wu D."/>
            <person name="Spring S."/>
            <person name="Brambilla E."/>
            <person name="Klenk H.-P."/>
            <person name="Eisen J.A."/>
        </authorList>
    </citation>
    <scope>NUCLEOTIDE SEQUENCE [LARGE SCALE GENOMIC DNA]</scope>
    <source>
        <strain evidence="16 17">DSM 13497</strain>
    </source>
</reference>
<keyword evidence="5 13" id="KW-0436">Ligase</keyword>
<dbReference type="InterPro" id="IPR014729">
    <property type="entry name" value="Rossmann-like_a/b/a_fold"/>
</dbReference>
<dbReference type="GO" id="GO:0005524">
    <property type="term" value="F:ATP binding"/>
    <property type="evidence" value="ECO:0007669"/>
    <property type="project" value="UniProtKB-UniRule"/>
</dbReference>
<dbReference type="eggNOG" id="COG0215">
    <property type="taxonomic scope" value="Bacteria"/>
</dbReference>
<evidence type="ECO:0000313" key="18">
    <source>
        <dbReference type="Proteomes" id="UP000183868"/>
    </source>
</evidence>